<evidence type="ECO:0000259" key="1">
    <source>
        <dbReference type="Pfam" id="PF00816"/>
    </source>
</evidence>
<dbReference type="InterPro" id="IPR037150">
    <property type="entry name" value="H-NS_C_dom_sf"/>
</dbReference>
<dbReference type="GO" id="GO:0003677">
    <property type="term" value="F:DNA binding"/>
    <property type="evidence" value="ECO:0007669"/>
    <property type="project" value="InterPro"/>
</dbReference>
<feature type="domain" description="DNA-binding protein H-NS-like C-terminal" evidence="1">
    <location>
        <begin position="60"/>
        <end position="95"/>
    </location>
</feature>
<accession>A0A5P2H9Y0</accession>
<dbReference type="Gene3D" id="4.10.430.10">
    <property type="entry name" value="Histone-like protein H-NS, C-terminal domain"/>
    <property type="match status" value="1"/>
</dbReference>
<dbReference type="AlphaFoldDB" id="A0A5P2H9Y0"/>
<geneLocation type="plasmid" evidence="2">
    <name>unnamed1</name>
</geneLocation>
<proteinExistence type="predicted"/>
<dbReference type="EMBL" id="CP044066">
    <property type="protein sequence ID" value="QET04089.1"/>
    <property type="molecule type" value="Genomic_DNA"/>
</dbReference>
<evidence type="ECO:0000313" key="3">
    <source>
        <dbReference type="Proteomes" id="UP000322822"/>
    </source>
</evidence>
<dbReference type="Pfam" id="PF00816">
    <property type="entry name" value="Histone_HNS"/>
    <property type="match status" value="1"/>
</dbReference>
<dbReference type="InterPro" id="IPR027444">
    <property type="entry name" value="H-NS_C_dom"/>
</dbReference>
<dbReference type="Proteomes" id="UP000322822">
    <property type="component" value="Plasmid unnamed1"/>
</dbReference>
<dbReference type="OrthoDB" id="8966769at2"/>
<dbReference type="SUPFAM" id="SSF81273">
    <property type="entry name" value="H-NS histone-like proteins"/>
    <property type="match status" value="1"/>
</dbReference>
<organism evidence="2 3">
    <name type="scientific">Cupriavidus pauculus</name>
    <dbReference type="NCBI Taxonomy" id="82633"/>
    <lineage>
        <taxon>Bacteria</taxon>
        <taxon>Pseudomonadati</taxon>
        <taxon>Pseudomonadota</taxon>
        <taxon>Betaproteobacteria</taxon>
        <taxon>Burkholderiales</taxon>
        <taxon>Burkholderiaceae</taxon>
        <taxon>Cupriavidus</taxon>
    </lineage>
</organism>
<sequence>MSQSTRLHTYSNPTQVLRERAEAILWIKTQMARHGLQFEDLKRAGFDEHASAGSTSSAQARFRDAQGHVWDGQGALPAWLQRAVNAGQSVEHFRVDI</sequence>
<gene>
    <name evidence="2" type="ORF">FOB72_17330</name>
</gene>
<name>A0A5P2H9Y0_9BURK</name>
<keyword evidence="2" id="KW-0614">Plasmid</keyword>
<evidence type="ECO:0000313" key="2">
    <source>
        <dbReference type="EMBL" id="QET04089.1"/>
    </source>
</evidence>
<protein>
    <submittedName>
        <fullName evidence="2">H-NS histone family protein</fullName>
    </submittedName>
</protein>
<reference evidence="2 3" key="1">
    <citation type="submission" date="2019-09" db="EMBL/GenBank/DDBJ databases">
        <title>FDA dAtabase for Regulatory Grade micrObial Sequences (FDA-ARGOS): Supporting development and validation of Infectious Disease Dx tests.</title>
        <authorList>
            <person name="Sciortino C."/>
            <person name="Tallon L."/>
            <person name="Sadzewicz L."/>
            <person name="Vavikolanu K."/>
            <person name="Mehta A."/>
            <person name="Aluvathingal J."/>
            <person name="Nadendla S."/>
            <person name="Nandy P."/>
            <person name="Geyer C."/>
            <person name="Yan Y."/>
            <person name="Sichtig H."/>
        </authorList>
    </citation>
    <scope>NUCLEOTIDE SEQUENCE [LARGE SCALE GENOMIC DNA]</scope>
    <source>
        <strain evidence="2 3">FDAARGOS_664</strain>
        <plasmid evidence="2 3">unnamed1</plasmid>
    </source>
</reference>